<gene>
    <name evidence="2" type="ORF">J2S20_000446</name>
</gene>
<sequence>MIRYLSLFSGIGAFEKALDNLGIPYELLAMNGISKTQIYKMAGNSIVVTVLEHLFKQIYTPGTQSIDSLKKKSLDILNTL</sequence>
<evidence type="ECO:0000313" key="2">
    <source>
        <dbReference type="EMBL" id="MDQ0151766.1"/>
    </source>
</evidence>
<dbReference type="AlphaFoldDB" id="A0AAE4AKZ3"/>
<dbReference type="PROSITE" id="PS00095">
    <property type="entry name" value="C5_MTASE_2"/>
    <property type="match status" value="1"/>
</dbReference>
<dbReference type="RefSeq" id="WP_307252645.1">
    <property type="nucleotide sequence ID" value="NZ_JAUSTO010000002.1"/>
</dbReference>
<dbReference type="InterPro" id="IPR029063">
    <property type="entry name" value="SAM-dependent_MTases_sf"/>
</dbReference>
<keyword evidence="2" id="KW-0489">Methyltransferase</keyword>
<evidence type="ECO:0000313" key="3">
    <source>
        <dbReference type="Proteomes" id="UP001241537"/>
    </source>
</evidence>
<dbReference type="GO" id="GO:0008168">
    <property type="term" value="F:methyltransferase activity"/>
    <property type="evidence" value="ECO:0007669"/>
    <property type="project" value="UniProtKB-KW"/>
</dbReference>
<accession>A0AAE4AKZ3</accession>
<keyword evidence="3" id="KW-1185">Reference proteome</keyword>
<protein>
    <submittedName>
        <fullName evidence="2">Site-specific DNA-cytosine methylase</fullName>
    </submittedName>
</protein>
<dbReference type="Gene3D" id="3.40.50.150">
    <property type="entry name" value="Vaccinia Virus protein VP39"/>
    <property type="match status" value="1"/>
</dbReference>
<reference evidence="2" key="1">
    <citation type="submission" date="2023-07" db="EMBL/GenBank/DDBJ databases">
        <title>Genomic Encyclopedia of Type Strains, Phase IV (KMG-IV): sequencing the most valuable type-strain genomes for metagenomic binning, comparative biology and taxonomic classification.</title>
        <authorList>
            <person name="Goeker M."/>
        </authorList>
    </citation>
    <scope>NUCLEOTIDE SEQUENCE</scope>
    <source>
        <strain evidence="2">DSM 19659</strain>
    </source>
</reference>
<evidence type="ECO:0000256" key="1">
    <source>
        <dbReference type="ARBA" id="ARBA00022691"/>
    </source>
</evidence>
<name>A0AAE4AKZ3_9FIRM</name>
<keyword evidence="1" id="KW-0949">S-adenosyl-L-methionine</keyword>
<comment type="caution">
    <text evidence="2">The sequence shown here is derived from an EMBL/GenBank/DDBJ whole genome shotgun (WGS) entry which is preliminary data.</text>
</comment>
<dbReference type="GO" id="GO:0032259">
    <property type="term" value="P:methylation"/>
    <property type="evidence" value="ECO:0007669"/>
    <property type="project" value="UniProtKB-KW"/>
</dbReference>
<dbReference type="EMBL" id="JAUSTO010000002">
    <property type="protein sequence ID" value="MDQ0151766.1"/>
    <property type="molecule type" value="Genomic_DNA"/>
</dbReference>
<dbReference type="Proteomes" id="UP001241537">
    <property type="component" value="Unassembled WGS sequence"/>
</dbReference>
<dbReference type="InterPro" id="IPR031303">
    <property type="entry name" value="C5_meth_CS"/>
</dbReference>
<dbReference type="SUPFAM" id="SSF53335">
    <property type="entry name" value="S-adenosyl-L-methionine-dependent methyltransferases"/>
    <property type="match status" value="1"/>
</dbReference>
<keyword evidence="2" id="KW-0808">Transferase</keyword>
<organism evidence="2 3">
    <name type="scientific">Moryella indoligenes</name>
    <dbReference type="NCBI Taxonomy" id="371674"/>
    <lineage>
        <taxon>Bacteria</taxon>
        <taxon>Bacillati</taxon>
        <taxon>Bacillota</taxon>
        <taxon>Clostridia</taxon>
        <taxon>Lachnospirales</taxon>
        <taxon>Lachnospiraceae</taxon>
        <taxon>Moryella</taxon>
    </lineage>
</organism>
<proteinExistence type="predicted"/>